<sequence>MAVSIVLKNSHKWAALSTGTSGPDGPEIGCAYTANTANTALDQGSAHQCTLQSAESAEPTVHTSAHQRECKHEAHQTKLQDVLDKDFTTTAQNAKDVAATIEERDTAAKMRATRISSADEAHIRVLADHYDRITELNEAKCLAEERMKPAEDQLAKRQVEIAASQADLVAQHTRAQAELQQLKSTGEFLDLPWFLLSLRCPEGR</sequence>
<dbReference type="Proteomes" id="UP000790709">
    <property type="component" value="Unassembled WGS sequence"/>
</dbReference>
<reference evidence="1" key="1">
    <citation type="journal article" date="2021" name="New Phytol.">
        <title>Evolutionary innovations through gain and loss of genes in the ectomycorrhizal Boletales.</title>
        <authorList>
            <person name="Wu G."/>
            <person name="Miyauchi S."/>
            <person name="Morin E."/>
            <person name="Kuo A."/>
            <person name="Drula E."/>
            <person name="Varga T."/>
            <person name="Kohler A."/>
            <person name="Feng B."/>
            <person name="Cao Y."/>
            <person name="Lipzen A."/>
            <person name="Daum C."/>
            <person name="Hundley H."/>
            <person name="Pangilinan J."/>
            <person name="Johnson J."/>
            <person name="Barry K."/>
            <person name="LaButti K."/>
            <person name="Ng V."/>
            <person name="Ahrendt S."/>
            <person name="Min B."/>
            <person name="Choi I.G."/>
            <person name="Park H."/>
            <person name="Plett J.M."/>
            <person name="Magnuson J."/>
            <person name="Spatafora J.W."/>
            <person name="Nagy L.G."/>
            <person name="Henrissat B."/>
            <person name="Grigoriev I.V."/>
            <person name="Yang Z.L."/>
            <person name="Xu J."/>
            <person name="Martin F.M."/>
        </authorList>
    </citation>
    <scope>NUCLEOTIDE SEQUENCE</scope>
    <source>
        <strain evidence="1">KUC20120723A-06</strain>
    </source>
</reference>
<evidence type="ECO:0000313" key="1">
    <source>
        <dbReference type="EMBL" id="KAH7918090.1"/>
    </source>
</evidence>
<protein>
    <submittedName>
        <fullName evidence="1">Uncharacterized protein</fullName>
    </submittedName>
</protein>
<name>A0ACB8AX37_9AGAM</name>
<comment type="caution">
    <text evidence="1">The sequence shown here is derived from an EMBL/GenBank/DDBJ whole genome shotgun (WGS) entry which is preliminary data.</text>
</comment>
<dbReference type="EMBL" id="MU266858">
    <property type="protein sequence ID" value="KAH7918090.1"/>
    <property type="molecule type" value="Genomic_DNA"/>
</dbReference>
<evidence type="ECO:0000313" key="2">
    <source>
        <dbReference type="Proteomes" id="UP000790709"/>
    </source>
</evidence>
<gene>
    <name evidence="1" type="ORF">BV22DRAFT_1051974</name>
</gene>
<proteinExistence type="predicted"/>
<accession>A0ACB8AX37</accession>
<organism evidence="1 2">
    <name type="scientific">Leucogyrophana mollusca</name>
    <dbReference type="NCBI Taxonomy" id="85980"/>
    <lineage>
        <taxon>Eukaryota</taxon>
        <taxon>Fungi</taxon>
        <taxon>Dikarya</taxon>
        <taxon>Basidiomycota</taxon>
        <taxon>Agaricomycotina</taxon>
        <taxon>Agaricomycetes</taxon>
        <taxon>Agaricomycetidae</taxon>
        <taxon>Boletales</taxon>
        <taxon>Boletales incertae sedis</taxon>
        <taxon>Leucogyrophana</taxon>
    </lineage>
</organism>
<keyword evidence="2" id="KW-1185">Reference proteome</keyword>